<dbReference type="RefSeq" id="WP_165908277.1">
    <property type="nucleotide sequence ID" value="NZ_SLUN01000047.1"/>
</dbReference>
<gene>
    <name evidence="2" type="ORF">EDC14_10479</name>
</gene>
<organism evidence="2 3">
    <name type="scientific">Hydrogenispora ethanolica</name>
    <dbReference type="NCBI Taxonomy" id="1082276"/>
    <lineage>
        <taxon>Bacteria</taxon>
        <taxon>Bacillati</taxon>
        <taxon>Bacillota</taxon>
        <taxon>Hydrogenispora</taxon>
    </lineage>
</organism>
<dbReference type="SUPFAM" id="SSF49785">
    <property type="entry name" value="Galactose-binding domain-like"/>
    <property type="match status" value="1"/>
</dbReference>
<dbReference type="InterPro" id="IPR008979">
    <property type="entry name" value="Galactose-bd-like_sf"/>
</dbReference>
<accession>A0A4R1QT77</accession>
<dbReference type="GO" id="GO:0030246">
    <property type="term" value="F:carbohydrate binding"/>
    <property type="evidence" value="ECO:0007669"/>
    <property type="project" value="InterPro"/>
</dbReference>
<evidence type="ECO:0000259" key="1">
    <source>
        <dbReference type="PROSITE" id="PS51175"/>
    </source>
</evidence>
<name>A0A4R1QT77_HYDET</name>
<reference evidence="2 3" key="1">
    <citation type="submission" date="2019-03" db="EMBL/GenBank/DDBJ databases">
        <title>Genomic Encyclopedia of Type Strains, Phase IV (KMG-IV): sequencing the most valuable type-strain genomes for metagenomic binning, comparative biology and taxonomic classification.</title>
        <authorList>
            <person name="Goeker M."/>
        </authorList>
    </citation>
    <scope>NUCLEOTIDE SEQUENCE [LARGE SCALE GENOMIC DNA]</scope>
    <source>
        <strain evidence="2 3">LX-B</strain>
    </source>
</reference>
<comment type="caution">
    <text evidence="2">The sequence shown here is derived from an EMBL/GenBank/DDBJ whole genome shotgun (WGS) entry which is preliminary data.</text>
</comment>
<evidence type="ECO:0000313" key="3">
    <source>
        <dbReference type="Proteomes" id="UP000295008"/>
    </source>
</evidence>
<feature type="domain" description="CBM6" evidence="1">
    <location>
        <begin position="29"/>
        <end position="175"/>
    </location>
</feature>
<dbReference type="EMBL" id="SLUN01000047">
    <property type="protein sequence ID" value="TCL57106.1"/>
    <property type="molecule type" value="Genomic_DNA"/>
</dbReference>
<dbReference type="AlphaFoldDB" id="A0A4R1QT77"/>
<proteinExistence type="predicted"/>
<sequence length="189" mass="20867">MKKYWPLAFFGVFLLIWACSISWGADLKVIVEAENFLREENGAVTKTAGRIESSGNNCLLGWNNKGHAIEWEVVIPETGQYKIVLRYANGRNWTTLRSLTVDGQVPAKAFERIELLPSGGFAKTENNWQNLTVVDERHEPVLVEMAQGKHQVRMVNLGGIGNDDGATNLDAIGFLGKTVDPDVLGKPGK</sequence>
<protein>
    <submittedName>
        <fullName evidence="2">Carbohydrate binding protein with CBM6 domain</fullName>
    </submittedName>
</protein>
<dbReference type="Gene3D" id="2.60.120.260">
    <property type="entry name" value="Galactose-binding domain-like"/>
    <property type="match status" value="1"/>
</dbReference>
<keyword evidence="3" id="KW-1185">Reference proteome</keyword>
<dbReference type="InterPro" id="IPR005084">
    <property type="entry name" value="CBM6"/>
</dbReference>
<dbReference type="Proteomes" id="UP000295008">
    <property type="component" value="Unassembled WGS sequence"/>
</dbReference>
<evidence type="ECO:0000313" key="2">
    <source>
        <dbReference type="EMBL" id="TCL57106.1"/>
    </source>
</evidence>
<dbReference type="PROSITE" id="PS51175">
    <property type="entry name" value="CBM6"/>
    <property type="match status" value="1"/>
</dbReference>